<dbReference type="GO" id="GO:0045504">
    <property type="term" value="F:dynein heavy chain binding"/>
    <property type="evidence" value="ECO:0007669"/>
    <property type="project" value="InterPro"/>
</dbReference>
<dbReference type="Gene3D" id="2.130.10.10">
    <property type="entry name" value="YVTN repeat-like/Quinoprotein amine dehydrogenase"/>
    <property type="match status" value="1"/>
</dbReference>
<evidence type="ECO:0000313" key="1">
    <source>
        <dbReference type="EMBL" id="RWS24999.1"/>
    </source>
</evidence>
<sequence>MLLMQATVNQALKIIKLNTVDYNICDSAPINYDVFMQLFGRKNRKQVYIQSKDMIDEETQSDCIANFDRSTQNSEICRDSLTDSECEVNPFSLLSYLEKASQKLLCLIAFESNCSKEGKNKLQIPSECKHFCTKFYKLNSARIAKSETVNLIHSDSHYLFAVQNVAKLNGCLEKSIISLWLHCNCTSPEVTLIARSHVNCLAHSNSLVIAGMIDASIALWDLNESHNFHKQITVEQINYTLRSCSFSTAVTSINVHQNSVVAVEALNTTESGEQIASIDEKGLLSLWIIVDTYQTEFSYTDNAEGMMPGSKVRLTKVFDVSLLDKGSQNSIVSMKCSNVDQCNAFIIGLDSGIVLKVCSYEPEKSVTYKPFEVETQLTPVTSICCHSSEPTFLVSYKGGEICLFSLEQNTPISMFAFKNIADPISIHWLSGQSNAFVILEKLLV</sequence>
<gene>
    <name evidence="1" type="ORF">B4U80_13832</name>
</gene>
<dbReference type="Proteomes" id="UP000288716">
    <property type="component" value="Unassembled WGS sequence"/>
</dbReference>
<dbReference type="SUPFAM" id="SSF50978">
    <property type="entry name" value="WD40 repeat-like"/>
    <property type="match status" value="1"/>
</dbReference>
<dbReference type="STRING" id="299467.A0A443SBT5"/>
<proteinExistence type="predicted"/>
<dbReference type="GO" id="GO:0005929">
    <property type="term" value="C:cilium"/>
    <property type="evidence" value="ECO:0007669"/>
    <property type="project" value="GOC"/>
</dbReference>
<dbReference type="GO" id="GO:0005868">
    <property type="term" value="C:cytoplasmic dynein complex"/>
    <property type="evidence" value="ECO:0007669"/>
    <property type="project" value="InterPro"/>
</dbReference>
<dbReference type="AlphaFoldDB" id="A0A443SBT5"/>
<dbReference type="InterPro" id="IPR036322">
    <property type="entry name" value="WD40_repeat_dom_sf"/>
</dbReference>
<keyword evidence="2" id="KW-1185">Reference proteome</keyword>
<protein>
    <submittedName>
        <fullName evidence="1">Uncharacterized protein</fullName>
    </submittedName>
</protein>
<evidence type="ECO:0000313" key="2">
    <source>
        <dbReference type="Proteomes" id="UP000288716"/>
    </source>
</evidence>
<dbReference type="GO" id="GO:0042073">
    <property type="term" value="P:intraciliary transport"/>
    <property type="evidence" value="ECO:0007669"/>
    <property type="project" value="InterPro"/>
</dbReference>
<accession>A0A443SBT5</accession>
<dbReference type="InterPro" id="IPR042505">
    <property type="entry name" value="DYNC2I1"/>
</dbReference>
<name>A0A443SBT5_9ACAR</name>
<dbReference type="OrthoDB" id="6494106at2759"/>
<dbReference type="VEuPathDB" id="VectorBase:LDEU007041"/>
<dbReference type="InterPro" id="IPR015943">
    <property type="entry name" value="WD40/YVTN_repeat-like_dom_sf"/>
</dbReference>
<reference evidence="1 2" key="1">
    <citation type="journal article" date="2018" name="Gigascience">
        <title>Genomes of trombidid mites reveal novel predicted allergens and laterally-transferred genes associated with secondary metabolism.</title>
        <authorList>
            <person name="Dong X."/>
            <person name="Chaisiri K."/>
            <person name="Xia D."/>
            <person name="Armstrong S.D."/>
            <person name="Fang Y."/>
            <person name="Donnelly M.J."/>
            <person name="Kadowaki T."/>
            <person name="McGarry J.W."/>
            <person name="Darby A.C."/>
            <person name="Makepeace B.L."/>
        </authorList>
    </citation>
    <scope>NUCLEOTIDE SEQUENCE [LARGE SCALE GENOMIC DNA]</scope>
    <source>
        <strain evidence="1">UoL-UT</strain>
    </source>
</reference>
<dbReference type="PANTHER" id="PTHR16022">
    <property type="entry name" value="WD REPEAT DOMAIN 60"/>
    <property type="match status" value="1"/>
</dbReference>
<dbReference type="PANTHER" id="PTHR16022:SF0">
    <property type="entry name" value="CYTOPLASMIC DYNEIN 2 INTERMEDIATE CHAIN 1"/>
    <property type="match status" value="1"/>
</dbReference>
<comment type="caution">
    <text evidence="1">The sequence shown here is derived from an EMBL/GenBank/DDBJ whole genome shotgun (WGS) entry which is preliminary data.</text>
</comment>
<dbReference type="EMBL" id="NCKV01004174">
    <property type="protein sequence ID" value="RWS24999.1"/>
    <property type="molecule type" value="Genomic_DNA"/>
</dbReference>
<dbReference type="GO" id="GO:0045503">
    <property type="term" value="F:dynein light chain binding"/>
    <property type="evidence" value="ECO:0007669"/>
    <property type="project" value="InterPro"/>
</dbReference>
<organism evidence="1 2">
    <name type="scientific">Leptotrombidium deliense</name>
    <dbReference type="NCBI Taxonomy" id="299467"/>
    <lineage>
        <taxon>Eukaryota</taxon>
        <taxon>Metazoa</taxon>
        <taxon>Ecdysozoa</taxon>
        <taxon>Arthropoda</taxon>
        <taxon>Chelicerata</taxon>
        <taxon>Arachnida</taxon>
        <taxon>Acari</taxon>
        <taxon>Acariformes</taxon>
        <taxon>Trombidiformes</taxon>
        <taxon>Prostigmata</taxon>
        <taxon>Anystina</taxon>
        <taxon>Parasitengona</taxon>
        <taxon>Trombiculoidea</taxon>
        <taxon>Trombiculidae</taxon>
        <taxon>Leptotrombidium</taxon>
    </lineage>
</organism>